<organism evidence="1 2">
    <name type="scientific">Anaerostipes hadrus</name>
    <dbReference type="NCBI Taxonomy" id="649756"/>
    <lineage>
        <taxon>Bacteria</taxon>
        <taxon>Bacillati</taxon>
        <taxon>Bacillota</taxon>
        <taxon>Clostridia</taxon>
        <taxon>Lachnospirales</taxon>
        <taxon>Lachnospiraceae</taxon>
        <taxon>Anaerostipes</taxon>
    </lineage>
</organism>
<dbReference type="AlphaFoldDB" id="A0A1Q2C4V9"/>
<evidence type="ECO:0000313" key="1">
    <source>
        <dbReference type="EMBL" id="AQP38757.1"/>
    </source>
</evidence>
<accession>A0A1Q2C4V9</accession>
<proteinExistence type="predicted"/>
<dbReference type="Proteomes" id="UP000188159">
    <property type="component" value="Chromosome"/>
</dbReference>
<gene>
    <name evidence="1" type="ORF">DO83_03515</name>
</gene>
<sequence>MVSKRNFFSITIMMFVLLFLFQFSMVIRDRQNTYDVNSNFTTRQKDGKNVWKNKQIDPVAVRTTDRSYALFVGDSSSDMATAVSRWCIYAKWDMAQCRNLEDYQENDKALPGMLILESEKYALGDNLEKLKKLEQKGVIIVFGCLENPKNIEKNQELMDFLGIYKVVSEKTKLTGVKLFEGLLLGGEVVYETPKEKEEKERQDLQLEIPWYQVGSGTKTYMVGLLDHSKQKTQVENEDLPTILWRNGIKGGSVFCIVGDYMKDSTALGLLNGMITEASEYYIYPVVNAQNLSMINFPAFADENDEEMMKLYSQSVTGMTRDIMWPSLISIVEKGKLKMTCFMQPQADYEDGIEPDTKDMIFYLKQMKEQEAEVGLSLEYKNAGSLREKLDQDADFFQKSDSSYKYGAAFAEERDLDTITGLMNTELLKNVSTLVCEYTEKEPVVSYCTDSVTLQSVTSDGMNYSYSDDIRMRSIQSSLAYTNVMLNMHDIFWPQQKTDRWQIMQKHFSSNILTYWKNFTGFDSMTLSESNTRIRTFLNLDFSESRTENEITLETSEKGSWFLLRTHGEEIAEIEGGTEKEIEDGTYLIQAQDTTVKIQIKTSGLHYDR</sequence>
<dbReference type="EMBL" id="CP012098">
    <property type="protein sequence ID" value="AQP38757.1"/>
    <property type="molecule type" value="Genomic_DNA"/>
</dbReference>
<dbReference type="RefSeq" id="WP_077325669.1">
    <property type="nucleotide sequence ID" value="NZ_BAABYN010000001.1"/>
</dbReference>
<name>A0A1Q2C4V9_ANAHA</name>
<reference evidence="1 2" key="1">
    <citation type="journal article" date="2016" name="Sci. Rep.">
        <title>Accelerated dysbiosis of gut microbiota during aggravation of DSS-induced colitis by a butyrate-producing bacterium.</title>
        <authorList>
            <person name="Zhang Q."/>
            <person name="Wu Y."/>
            <person name="Wang J."/>
            <person name="Wu G."/>
            <person name="Long W."/>
            <person name="Xue Z."/>
            <person name="Wang L."/>
            <person name="Zhang X."/>
            <person name="Pang X."/>
            <person name="Zhao Y."/>
            <person name="Zhao L."/>
            <person name="Zhang C."/>
        </authorList>
    </citation>
    <scope>NUCLEOTIDE SEQUENCE [LARGE SCALE GENOMIC DNA]</scope>
    <source>
        <strain evidence="1 2">BPB5</strain>
    </source>
</reference>
<evidence type="ECO:0000313" key="2">
    <source>
        <dbReference type="Proteomes" id="UP000188159"/>
    </source>
</evidence>
<protein>
    <submittedName>
        <fullName evidence="1">Uncharacterized protein</fullName>
    </submittedName>
</protein>